<evidence type="ECO:0000313" key="2">
    <source>
        <dbReference type="EMBL" id="MBD5778502.1"/>
    </source>
</evidence>
<keyword evidence="1" id="KW-0472">Membrane</keyword>
<reference evidence="2" key="1">
    <citation type="submission" date="2020-09" db="EMBL/GenBank/DDBJ databases">
        <title>Pelagicoccus enzymogenes sp. nov. with an EPS production, isolated from marine sediment.</title>
        <authorList>
            <person name="Feng X."/>
        </authorList>
    </citation>
    <scope>NUCLEOTIDE SEQUENCE</scope>
    <source>
        <strain evidence="2">NFK12</strain>
    </source>
</reference>
<accession>A0A927F4X2</accession>
<sequence length="195" mass="22058">MSPEELYKDEANIAKASDGRWYYTPDKFAAKLAFLIGSLAITALGVILIWDPAVRYLFGEQEMARITRIERNDPDTEPQLIRYRKEIPEGDYFTRFTYIATVDQEDGSSRDFTLAIGSRRNAFVNVNDDVEIIYFAEDSHAYQLYEHRTWSFGIGFLFVGGLLTSCAVPTLLAVGKPILIDEEAAEDLSEDPTHA</sequence>
<dbReference type="RefSeq" id="WP_191615639.1">
    <property type="nucleotide sequence ID" value="NZ_JACYFG010000006.1"/>
</dbReference>
<keyword evidence="1" id="KW-1133">Transmembrane helix</keyword>
<name>A0A927F4X2_9BACT</name>
<gene>
    <name evidence="2" type="ORF">IEN85_03285</name>
</gene>
<evidence type="ECO:0000313" key="3">
    <source>
        <dbReference type="Proteomes" id="UP000622317"/>
    </source>
</evidence>
<dbReference type="EMBL" id="JACYFG010000006">
    <property type="protein sequence ID" value="MBD5778502.1"/>
    <property type="molecule type" value="Genomic_DNA"/>
</dbReference>
<organism evidence="2 3">
    <name type="scientific">Pelagicoccus enzymogenes</name>
    <dbReference type="NCBI Taxonomy" id="2773457"/>
    <lineage>
        <taxon>Bacteria</taxon>
        <taxon>Pseudomonadati</taxon>
        <taxon>Verrucomicrobiota</taxon>
        <taxon>Opitutia</taxon>
        <taxon>Puniceicoccales</taxon>
        <taxon>Pelagicoccaceae</taxon>
        <taxon>Pelagicoccus</taxon>
    </lineage>
</organism>
<proteinExistence type="predicted"/>
<comment type="caution">
    <text evidence="2">The sequence shown here is derived from an EMBL/GenBank/DDBJ whole genome shotgun (WGS) entry which is preliminary data.</text>
</comment>
<evidence type="ECO:0008006" key="4">
    <source>
        <dbReference type="Google" id="ProtNLM"/>
    </source>
</evidence>
<protein>
    <recommendedName>
        <fullName evidence="4">DUF3592 domain-containing protein</fullName>
    </recommendedName>
</protein>
<keyword evidence="3" id="KW-1185">Reference proteome</keyword>
<feature type="transmembrane region" description="Helical" evidence="1">
    <location>
        <begin position="28"/>
        <end position="50"/>
    </location>
</feature>
<evidence type="ECO:0000256" key="1">
    <source>
        <dbReference type="SAM" id="Phobius"/>
    </source>
</evidence>
<dbReference type="AlphaFoldDB" id="A0A927F4X2"/>
<keyword evidence="1" id="KW-0812">Transmembrane</keyword>
<dbReference type="Proteomes" id="UP000622317">
    <property type="component" value="Unassembled WGS sequence"/>
</dbReference>
<feature type="transmembrane region" description="Helical" evidence="1">
    <location>
        <begin position="150"/>
        <end position="174"/>
    </location>
</feature>